<dbReference type="AlphaFoldDB" id="A0A6B8VP01"/>
<gene>
    <name evidence="2" type="ORF">CKALI_03190</name>
</gene>
<accession>A0A6B8VP01</accession>
<proteinExistence type="predicted"/>
<keyword evidence="1" id="KW-0812">Transmembrane</keyword>
<dbReference type="EMBL" id="CP046452">
    <property type="protein sequence ID" value="QGU01521.1"/>
    <property type="molecule type" value="Genomic_DNA"/>
</dbReference>
<reference evidence="3" key="1">
    <citation type="submission" date="2019-11" db="EMBL/GenBank/DDBJ databases">
        <title>Complete genome sequence of Corynebacterium kalinowskii 1959, a novel Corynebacterium species isolated from soil of a small paddock in Vilsendorf, Germany.</title>
        <authorList>
            <person name="Schaffert L."/>
            <person name="Ruwe M."/>
            <person name="Milse J."/>
            <person name="Hanuschka K."/>
            <person name="Ortseifen V."/>
            <person name="Droste J."/>
            <person name="Brandt D."/>
            <person name="Schlueter L."/>
            <person name="Kutter Y."/>
            <person name="Vinke S."/>
            <person name="Viehoefer P."/>
            <person name="Jacob L."/>
            <person name="Luebke N.-C."/>
            <person name="Schulte-Berndt E."/>
            <person name="Hain C."/>
            <person name="Linder M."/>
            <person name="Schmidt P."/>
            <person name="Wollenschlaeger L."/>
            <person name="Luttermann T."/>
            <person name="Thieme E."/>
            <person name="Hassa J."/>
            <person name="Haak M."/>
            <person name="Wittchen M."/>
            <person name="Mentz A."/>
            <person name="Persicke M."/>
            <person name="Busche T."/>
            <person name="Ruckert C."/>
        </authorList>
    </citation>
    <scope>NUCLEOTIDE SEQUENCE [LARGE SCALE GENOMIC DNA]</scope>
    <source>
        <strain evidence="3">1959</strain>
    </source>
</reference>
<dbReference type="Proteomes" id="UP000427071">
    <property type="component" value="Chromosome"/>
</dbReference>
<keyword evidence="1" id="KW-1133">Transmembrane helix</keyword>
<evidence type="ECO:0000313" key="2">
    <source>
        <dbReference type="EMBL" id="QGU01521.1"/>
    </source>
</evidence>
<evidence type="ECO:0000256" key="1">
    <source>
        <dbReference type="SAM" id="Phobius"/>
    </source>
</evidence>
<dbReference type="RefSeq" id="WP_156191917.1">
    <property type="nucleotide sequence ID" value="NZ_CP046452.1"/>
</dbReference>
<keyword evidence="3" id="KW-1185">Reference proteome</keyword>
<sequence length="161" mass="17438">MASNLPNQWLQQATQALRMWGPREWATTVLASVGTAVLIGLPTVLIPNSWFHRDVPPTWWSYPVWILTAIASGMLVATYLKAPETQTKEDSSTLGFLGTFLTWFAVGCPVCNKIALVLLGYSGALTYFAPVQPLLGIGALLLLSIALIARLKGQIACPVKV</sequence>
<evidence type="ECO:0000313" key="3">
    <source>
        <dbReference type="Proteomes" id="UP000427071"/>
    </source>
</evidence>
<protein>
    <submittedName>
        <fullName evidence="2">Uncharacterized protein</fullName>
    </submittedName>
</protein>
<dbReference type="KEGG" id="ckw:CKALI_03190"/>
<organism evidence="2 3">
    <name type="scientific">Corynebacterium kalinowskii</name>
    <dbReference type="NCBI Taxonomy" id="2675216"/>
    <lineage>
        <taxon>Bacteria</taxon>
        <taxon>Bacillati</taxon>
        <taxon>Actinomycetota</taxon>
        <taxon>Actinomycetes</taxon>
        <taxon>Mycobacteriales</taxon>
        <taxon>Corynebacteriaceae</taxon>
        <taxon>Corynebacterium</taxon>
    </lineage>
</organism>
<feature type="transmembrane region" description="Helical" evidence="1">
    <location>
        <begin position="94"/>
        <end position="121"/>
    </location>
</feature>
<feature type="transmembrane region" description="Helical" evidence="1">
    <location>
        <begin position="25"/>
        <end position="47"/>
    </location>
</feature>
<feature type="transmembrane region" description="Helical" evidence="1">
    <location>
        <begin position="59"/>
        <end position="82"/>
    </location>
</feature>
<feature type="transmembrane region" description="Helical" evidence="1">
    <location>
        <begin position="127"/>
        <end position="149"/>
    </location>
</feature>
<name>A0A6B8VP01_9CORY</name>
<keyword evidence="1" id="KW-0472">Membrane</keyword>